<keyword evidence="1" id="KW-0732">Signal</keyword>
<proteinExistence type="predicted"/>
<accession>A0A2T3L2T8</accession>
<evidence type="ECO:0000256" key="1">
    <source>
        <dbReference type="SAM" id="SignalP"/>
    </source>
</evidence>
<protein>
    <submittedName>
        <fullName evidence="2">Uncharacterized protein</fullName>
    </submittedName>
</protein>
<organism evidence="2 3">
    <name type="scientific">Photobacterium indicum</name>
    <dbReference type="NCBI Taxonomy" id="81447"/>
    <lineage>
        <taxon>Bacteria</taxon>
        <taxon>Pseudomonadati</taxon>
        <taxon>Pseudomonadota</taxon>
        <taxon>Gammaproteobacteria</taxon>
        <taxon>Vibrionales</taxon>
        <taxon>Vibrionaceae</taxon>
        <taxon>Photobacterium</taxon>
    </lineage>
</organism>
<gene>
    <name evidence="2" type="ORF">C9J47_23655</name>
</gene>
<name>A0A2T3L2T8_9GAMM</name>
<dbReference type="AlphaFoldDB" id="A0A2T3L2T8"/>
<dbReference type="EMBL" id="PYOC01000014">
    <property type="protein sequence ID" value="PSV43181.1"/>
    <property type="molecule type" value="Genomic_DNA"/>
</dbReference>
<dbReference type="RefSeq" id="WP_107255701.1">
    <property type="nucleotide sequence ID" value="NZ_PYOC01000014.1"/>
</dbReference>
<evidence type="ECO:0000313" key="3">
    <source>
        <dbReference type="Proteomes" id="UP000241803"/>
    </source>
</evidence>
<sequence>MKKVPLLLRISVCLIGLLAFDLSLARDAGVGRPEKTYDREADVTFVNRIGRNHCYSFNKIYPLFSDSTKSMTYSREICRLEVDKPKPGWLSINAKKGYGPAHKDAEFTRLDSETTFTAPLDQLNPQISLGLWSGFFTLECLSDNCININGWGDTATGPNLSQTKRIKFDDLKKSSLDVSLAMRYRDTVKVIRALSRLISPDHSDQLVCEKLKCRN</sequence>
<feature type="chain" id="PRO_5015524503" evidence="1">
    <location>
        <begin position="26"/>
        <end position="215"/>
    </location>
</feature>
<evidence type="ECO:0000313" key="2">
    <source>
        <dbReference type="EMBL" id="PSV43181.1"/>
    </source>
</evidence>
<comment type="caution">
    <text evidence="2">The sequence shown here is derived from an EMBL/GenBank/DDBJ whole genome shotgun (WGS) entry which is preliminary data.</text>
</comment>
<reference evidence="2 3" key="1">
    <citation type="submission" date="2018-03" db="EMBL/GenBank/DDBJ databases">
        <title>Whole genome sequencing of Histamine producing bacteria.</title>
        <authorList>
            <person name="Butler K."/>
        </authorList>
    </citation>
    <scope>NUCLEOTIDE SEQUENCE [LARGE SCALE GENOMIC DNA]</scope>
    <source>
        <strain evidence="2 3">ATCC 19614</strain>
    </source>
</reference>
<keyword evidence="3" id="KW-1185">Reference proteome</keyword>
<feature type="signal peptide" evidence="1">
    <location>
        <begin position="1"/>
        <end position="25"/>
    </location>
</feature>
<dbReference type="Proteomes" id="UP000241803">
    <property type="component" value="Unassembled WGS sequence"/>
</dbReference>